<comment type="caution">
    <text evidence="1">The sequence shown here is derived from an EMBL/GenBank/DDBJ whole genome shotgun (WGS) entry which is preliminary data.</text>
</comment>
<sequence length="124" mass="14435">MIRNSEGGWEMITDTICKKGRTYKRCDSRSRAEAIFTPDAELRAIRLKRVQEQLIDFDSDVSSISPPKRRKYTDREVNKFQMEVLKEEKALVAKKSLLSDRQLELLGEIKEMIGDYKSYAEKGK</sequence>
<protein>
    <submittedName>
        <fullName evidence="1">Uncharacterized protein</fullName>
    </submittedName>
</protein>
<dbReference type="AlphaFoldDB" id="A0AA36GLU2"/>
<evidence type="ECO:0000313" key="2">
    <source>
        <dbReference type="Proteomes" id="UP001176961"/>
    </source>
</evidence>
<evidence type="ECO:0000313" key="1">
    <source>
        <dbReference type="EMBL" id="CAJ0594443.1"/>
    </source>
</evidence>
<proteinExistence type="predicted"/>
<gene>
    <name evidence="1" type="ORF">CYNAS_LOCUS6426</name>
</gene>
<keyword evidence="2" id="KW-1185">Reference proteome</keyword>
<dbReference type="Proteomes" id="UP001176961">
    <property type="component" value="Unassembled WGS sequence"/>
</dbReference>
<dbReference type="EMBL" id="CATQJL010000112">
    <property type="protein sequence ID" value="CAJ0594443.1"/>
    <property type="molecule type" value="Genomic_DNA"/>
</dbReference>
<accession>A0AA36GLU2</accession>
<organism evidence="1 2">
    <name type="scientific">Cylicocyclus nassatus</name>
    <name type="common">Nematode worm</name>
    <dbReference type="NCBI Taxonomy" id="53992"/>
    <lineage>
        <taxon>Eukaryota</taxon>
        <taxon>Metazoa</taxon>
        <taxon>Ecdysozoa</taxon>
        <taxon>Nematoda</taxon>
        <taxon>Chromadorea</taxon>
        <taxon>Rhabditida</taxon>
        <taxon>Rhabditina</taxon>
        <taxon>Rhabditomorpha</taxon>
        <taxon>Strongyloidea</taxon>
        <taxon>Strongylidae</taxon>
        <taxon>Cylicocyclus</taxon>
    </lineage>
</organism>
<reference evidence="1" key="1">
    <citation type="submission" date="2023-07" db="EMBL/GenBank/DDBJ databases">
        <authorList>
            <consortium name="CYATHOMIX"/>
        </authorList>
    </citation>
    <scope>NUCLEOTIDE SEQUENCE</scope>
    <source>
        <strain evidence="1">N/A</strain>
    </source>
</reference>
<name>A0AA36GLU2_CYLNA</name>